<keyword evidence="2" id="KW-0813">Transport</keyword>
<evidence type="ECO:0000256" key="2">
    <source>
        <dbReference type="ARBA" id="ARBA00022448"/>
    </source>
</evidence>
<name>A0A3B1C5X0_9ZZZZ</name>
<proteinExistence type="predicted"/>
<dbReference type="SMART" id="SM00382">
    <property type="entry name" value="AAA"/>
    <property type="match status" value="1"/>
</dbReference>
<dbReference type="PANTHER" id="PTHR43394">
    <property type="entry name" value="ATP-DEPENDENT PERMEASE MDL1, MITOCHONDRIAL"/>
    <property type="match status" value="1"/>
</dbReference>
<keyword evidence="3 8" id="KW-0812">Transmembrane</keyword>
<dbReference type="GO" id="GO:0005524">
    <property type="term" value="F:ATP binding"/>
    <property type="evidence" value="ECO:0007669"/>
    <property type="project" value="UniProtKB-KW"/>
</dbReference>
<evidence type="ECO:0000256" key="3">
    <source>
        <dbReference type="ARBA" id="ARBA00022692"/>
    </source>
</evidence>
<dbReference type="InterPro" id="IPR003439">
    <property type="entry name" value="ABC_transporter-like_ATP-bd"/>
</dbReference>
<sequence length="585" mass="65058">MNLYSRLLSYLKPYKTKFFLASACMILVSASSGAAAIIIQPILDEIFMKKDMAMLTILPAGVALIYLVRGFGRYYASSLMQVIGQQAVRDIRDKLFGHLQALSLRFYSSKQTGQLMSRITNDVQVIQDSVSIVVYDFLRESLTMIVLLGVVFYRDFELALVAALVIPFSGIFIGKLGRRLRVVSKESQEKMAELNSMLLENFTGIRVVQAFGMEEYEINKFKKGNQAYFETIKRMIKINELSSPLLEFIGAIGIAAIIWYGGGQVIEGKTTIGAFFSFLTALFMLYAPISKLSRVYNKIQQALAAAQRIFDLIDTPSLITDKPDAVALKPLERGVDIIGVTFEYDPGKPVLHDIDLHVDKGEALAFVGASGAGKTTLINLIPRFFEVGKGAILFDGHDIRDVTIKSLRGQIGIVTQEIFLFHDTIRNNIAYGHTEAKIEEVQRAAKAAYAHEFIMKMPEGYDTFIGERGIKLSGGQRQRISIARAIMKDPPVLILDEATSALDTESELMVQKAMSNLITGRTTFVIAHRLSTILNADKIVVLDKGKVIETGAHEELMNQNGYYRRLFELQYANSTETGSSRQAIS</sequence>
<dbReference type="PROSITE" id="PS00211">
    <property type="entry name" value="ABC_TRANSPORTER_1"/>
    <property type="match status" value="1"/>
</dbReference>
<dbReference type="PANTHER" id="PTHR43394:SF1">
    <property type="entry name" value="ATP-BINDING CASSETTE SUB-FAMILY B MEMBER 10, MITOCHONDRIAL"/>
    <property type="match status" value="1"/>
</dbReference>
<feature type="domain" description="ABC transmembrane type-1" evidence="10">
    <location>
        <begin position="19"/>
        <end position="301"/>
    </location>
</feature>
<keyword evidence="7 8" id="KW-0472">Membrane</keyword>
<dbReference type="PROSITE" id="PS50929">
    <property type="entry name" value="ABC_TM1F"/>
    <property type="match status" value="1"/>
</dbReference>
<dbReference type="Gene3D" id="3.40.50.300">
    <property type="entry name" value="P-loop containing nucleotide triphosphate hydrolases"/>
    <property type="match status" value="1"/>
</dbReference>
<feature type="transmembrane region" description="Helical" evidence="8">
    <location>
        <begin position="137"/>
        <end position="153"/>
    </location>
</feature>
<dbReference type="Gene3D" id="1.20.1560.10">
    <property type="entry name" value="ABC transporter type 1, transmembrane domain"/>
    <property type="match status" value="1"/>
</dbReference>
<feature type="transmembrane region" description="Helical" evidence="8">
    <location>
        <begin position="241"/>
        <end position="260"/>
    </location>
</feature>
<dbReference type="EMBL" id="UOGA01000157">
    <property type="protein sequence ID" value="VAX19444.1"/>
    <property type="molecule type" value="Genomic_DNA"/>
</dbReference>
<dbReference type="AlphaFoldDB" id="A0A3B1C5X0"/>
<evidence type="ECO:0000256" key="5">
    <source>
        <dbReference type="ARBA" id="ARBA00022840"/>
    </source>
</evidence>
<keyword evidence="5 11" id="KW-0067">ATP-binding</keyword>
<dbReference type="InterPro" id="IPR017871">
    <property type="entry name" value="ABC_transporter-like_CS"/>
</dbReference>
<dbReference type="CDD" id="cd18552">
    <property type="entry name" value="ABC_6TM_MsbA_like"/>
    <property type="match status" value="1"/>
</dbReference>
<dbReference type="SUPFAM" id="SSF52540">
    <property type="entry name" value="P-loop containing nucleoside triphosphate hydrolases"/>
    <property type="match status" value="1"/>
</dbReference>
<dbReference type="GO" id="GO:0016887">
    <property type="term" value="F:ATP hydrolysis activity"/>
    <property type="evidence" value="ECO:0007669"/>
    <property type="project" value="InterPro"/>
</dbReference>
<dbReference type="FunFam" id="3.40.50.300:FF:000287">
    <property type="entry name" value="Multidrug ABC transporter ATP-binding protein"/>
    <property type="match status" value="1"/>
</dbReference>
<keyword evidence="6 8" id="KW-1133">Transmembrane helix</keyword>
<evidence type="ECO:0000313" key="11">
    <source>
        <dbReference type="EMBL" id="VAX19444.1"/>
    </source>
</evidence>
<evidence type="ECO:0000256" key="6">
    <source>
        <dbReference type="ARBA" id="ARBA00022989"/>
    </source>
</evidence>
<dbReference type="InterPro" id="IPR027417">
    <property type="entry name" value="P-loop_NTPase"/>
</dbReference>
<dbReference type="GO" id="GO:0015421">
    <property type="term" value="F:ABC-type oligopeptide transporter activity"/>
    <property type="evidence" value="ECO:0007669"/>
    <property type="project" value="TreeGrafter"/>
</dbReference>
<dbReference type="GO" id="GO:0016020">
    <property type="term" value="C:membrane"/>
    <property type="evidence" value="ECO:0007669"/>
    <property type="project" value="UniProtKB-SubCell"/>
</dbReference>
<dbReference type="Pfam" id="PF00005">
    <property type="entry name" value="ABC_tran"/>
    <property type="match status" value="1"/>
</dbReference>
<dbReference type="InterPro" id="IPR036640">
    <property type="entry name" value="ABC1_TM_sf"/>
</dbReference>
<evidence type="ECO:0000259" key="9">
    <source>
        <dbReference type="PROSITE" id="PS50893"/>
    </source>
</evidence>
<dbReference type="InterPro" id="IPR003593">
    <property type="entry name" value="AAA+_ATPase"/>
</dbReference>
<evidence type="ECO:0000256" key="4">
    <source>
        <dbReference type="ARBA" id="ARBA00022741"/>
    </source>
</evidence>
<evidence type="ECO:0000256" key="8">
    <source>
        <dbReference type="SAM" id="Phobius"/>
    </source>
</evidence>
<dbReference type="InterPro" id="IPR011527">
    <property type="entry name" value="ABC1_TM_dom"/>
</dbReference>
<dbReference type="CDD" id="cd03251">
    <property type="entry name" value="ABCC_MsbA"/>
    <property type="match status" value="1"/>
</dbReference>
<accession>A0A3B1C5X0</accession>
<feature type="transmembrane region" description="Helical" evidence="8">
    <location>
        <begin position="52"/>
        <end position="71"/>
    </location>
</feature>
<dbReference type="SUPFAM" id="SSF90123">
    <property type="entry name" value="ABC transporter transmembrane region"/>
    <property type="match status" value="1"/>
</dbReference>
<dbReference type="InterPro" id="IPR039421">
    <property type="entry name" value="Type_1_exporter"/>
</dbReference>
<evidence type="ECO:0000256" key="1">
    <source>
        <dbReference type="ARBA" id="ARBA00004141"/>
    </source>
</evidence>
<organism evidence="11">
    <name type="scientific">hydrothermal vent metagenome</name>
    <dbReference type="NCBI Taxonomy" id="652676"/>
    <lineage>
        <taxon>unclassified sequences</taxon>
        <taxon>metagenomes</taxon>
        <taxon>ecological metagenomes</taxon>
    </lineage>
</organism>
<keyword evidence="4" id="KW-0547">Nucleotide-binding</keyword>
<dbReference type="PROSITE" id="PS50893">
    <property type="entry name" value="ABC_TRANSPORTER_2"/>
    <property type="match status" value="1"/>
</dbReference>
<comment type="subcellular location">
    <subcellularLocation>
        <location evidence="1">Membrane</location>
        <topology evidence="1">Multi-pass membrane protein</topology>
    </subcellularLocation>
</comment>
<gene>
    <name evidence="11" type="ORF">MNBD_NITROSPINAE04-1404</name>
</gene>
<feature type="domain" description="ABC transporter" evidence="9">
    <location>
        <begin position="335"/>
        <end position="569"/>
    </location>
</feature>
<evidence type="ECO:0000259" key="10">
    <source>
        <dbReference type="PROSITE" id="PS50929"/>
    </source>
</evidence>
<dbReference type="Pfam" id="PF00664">
    <property type="entry name" value="ABC_membrane"/>
    <property type="match status" value="1"/>
</dbReference>
<evidence type="ECO:0000256" key="7">
    <source>
        <dbReference type="ARBA" id="ARBA00023136"/>
    </source>
</evidence>
<feature type="transmembrane region" description="Helical" evidence="8">
    <location>
        <begin position="159"/>
        <end position="177"/>
    </location>
</feature>
<feature type="transmembrane region" description="Helical" evidence="8">
    <location>
        <begin position="272"/>
        <end position="289"/>
    </location>
</feature>
<protein>
    <submittedName>
        <fullName evidence="11">Efflux ABC transporter, permease/ATP-binding protein</fullName>
    </submittedName>
</protein>
<reference evidence="11" key="1">
    <citation type="submission" date="2018-06" db="EMBL/GenBank/DDBJ databases">
        <authorList>
            <person name="Zhirakovskaya E."/>
        </authorList>
    </citation>
    <scope>NUCLEOTIDE SEQUENCE</scope>
</reference>